<name>A0ABU0J764_9HYPH</name>
<evidence type="ECO:0000313" key="3">
    <source>
        <dbReference type="Proteomes" id="UP001242480"/>
    </source>
</evidence>
<feature type="region of interest" description="Disordered" evidence="1">
    <location>
        <begin position="57"/>
        <end position="80"/>
    </location>
</feature>
<feature type="compositionally biased region" description="Basic and acidic residues" evidence="1">
    <location>
        <begin position="64"/>
        <end position="80"/>
    </location>
</feature>
<protein>
    <submittedName>
        <fullName evidence="2">Uncharacterized protein</fullName>
    </submittedName>
</protein>
<evidence type="ECO:0000313" key="2">
    <source>
        <dbReference type="EMBL" id="MDQ0470106.1"/>
    </source>
</evidence>
<gene>
    <name evidence="2" type="ORF">QO011_003122</name>
</gene>
<dbReference type="Proteomes" id="UP001242480">
    <property type="component" value="Unassembled WGS sequence"/>
</dbReference>
<sequence length="80" mass="9114">MDWLGILVFLTAVGALMVAAWRCGLYEAKPPFDPTIGFRDPDRDYWELYRARHVDQPQTAEMTEGVKARSVADDNDETSH</sequence>
<evidence type="ECO:0000256" key="1">
    <source>
        <dbReference type="SAM" id="MobiDB-lite"/>
    </source>
</evidence>
<reference evidence="2 3" key="1">
    <citation type="submission" date="2023-07" db="EMBL/GenBank/DDBJ databases">
        <title>Genomic Encyclopedia of Type Strains, Phase IV (KMG-IV): sequencing the most valuable type-strain genomes for metagenomic binning, comparative biology and taxonomic classification.</title>
        <authorList>
            <person name="Goeker M."/>
        </authorList>
    </citation>
    <scope>NUCLEOTIDE SEQUENCE [LARGE SCALE GENOMIC DNA]</scope>
    <source>
        <strain evidence="2 3">DSM 19619</strain>
    </source>
</reference>
<accession>A0ABU0J764</accession>
<comment type="caution">
    <text evidence="2">The sequence shown here is derived from an EMBL/GenBank/DDBJ whole genome shotgun (WGS) entry which is preliminary data.</text>
</comment>
<proteinExistence type="predicted"/>
<dbReference type="EMBL" id="JAUSVX010000005">
    <property type="protein sequence ID" value="MDQ0470106.1"/>
    <property type="molecule type" value="Genomic_DNA"/>
</dbReference>
<organism evidence="2 3">
    <name type="scientific">Labrys wisconsinensis</name>
    <dbReference type="NCBI Taxonomy" id="425677"/>
    <lineage>
        <taxon>Bacteria</taxon>
        <taxon>Pseudomonadati</taxon>
        <taxon>Pseudomonadota</taxon>
        <taxon>Alphaproteobacteria</taxon>
        <taxon>Hyphomicrobiales</taxon>
        <taxon>Xanthobacteraceae</taxon>
        <taxon>Labrys</taxon>
    </lineage>
</organism>
<dbReference type="RefSeq" id="WP_307273618.1">
    <property type="nucleotide sequence ID" value="NZ_JAUSVX010000005.1"/>
</dbReference>
<keyword evidence="3" id="KW-1185">Reference proteome</keyword>